<dbReference type="SUPFAM" id="SSF53383">
    <property type="entry name" value="PLP-dependent transferases"/>
    <property type="match status" value="1"/>
</dbReference>
<dbReference type="InterPro" id="IPR000524">
    <property type="entry name" value="Tscrpt_reg_HTH_GntR"/>
</dbReference>
<comment type="similarity">
    <text evidence="1">In the C-terminal section; belongs to the class-I pyridoxal-phosphate-dependent aminotransferase family.</text>
</comment>
<dbReference type="Pfam" id="PF00155">
    <property type="entry name" value="Aminotran_1_2"/>
    <property type="match status" value="1"/>
</dbReference>
<dbReference type="SUPFAM" id="SSF46785">
    <property type="entry name" value="Winged helix' DNA-binding domain"/>
    <property type="match status" value="1"/>
</dbReference>
<protein>
    <submittedName>
        <fullName evidence="7">2-aminoadipate transaminase</fullName>
        <ecNumber evidence="7">2.6.1.39</ecNumber>
    </submittedName>
</protein>
<dbReference type="EMBL" id="MLJW01000024">
    <property type="protein sequence ID" value="OIR09907.1"/>
    <property type="molecule type" value="Genomic_DNA"/>
</dbReference>
<name>A0A1J5SPK6_9ZZZZ</name>
<dbReference type="InterPro" id="IPR004839">
    <property type="entry name" value="Aminotransferase_I/II_large"/>
</dbReference>
<dbReference type="Gene3D" id="3.40.640.10">
    <property type="entry name" value="Type I PLP-dependent aspartate aminotransferase-like (Major domain)"/>
    <property type="match status" value="1"/>
</dbReference>
<dbReference type="SMART" id="SM00345">
    <property type="entry name" value="HTH_GNTR"/>
    <property type="match status" value="1"/>
</dbReference>
<evidence type="ECO:0000256" key="3">
    <source>
        <dbReference type="ARBA" id="ARBA00023015"/>
    </source>
</evidence>
<evidence type="ECO:0000256" key="5">
    <source>
        <dbReference type="ARBA" id="ARBA00023163"/>
    </source>
</evidence>
<keyword evidence="3" id="KW-0805">Transcription regulation</keyword>
<evidence type="ECO:0000256" key="2">
    <source>
        <dbReference type="ARBA" id="ARBA00022898"/>
    </source>
</evidence>
<comment type="caution">
    <text evidence="7">The sequence shown here is derived from an EMBL/GenBank/DDBJ whole genome shotgun (WGS) entry which is preliminary data.</text>
</comment>
<dbReference type="Gene3D" id="1.10.10.10">
    <property type="entry name" value="Winged helix-like DNA-binding domain superfamily/Winged helix DNA-binding domain"/>
    <property type="match status" value="1"/>
</dbReference>
<reference evidence="7" key="1">
    <citation type="submission" date="2016-10" db="EMBL/GenBank/DDBJ databases">
        <title>Sequence of Gallionella enrichment culture.</title>
        <authorList>
            <person name="Poehlein A."/>
            <person name="Muehling M."/>
            <person name="Daniel R."/>
        </authorList>
    </citation>
    <scope>NUCLEOTIDE SEQUENCE</scope>
</reference>
<keyword evidence="5" id="KW-0804">Transcription</keyword>
<sequence length="464" mass="48957">MAAEQTDWWVPAIRRSGKPLYVEIADAIAEDRLSGRLTALQRLPPQRWLAKRLGVNFSTVFRAYIEAQRRGLITAHIGQGSFVSPARAGHDPAADRPSGDLSMNLPPEPDDPALVERLALSFARLGQSHDPRALLRYGDFMGAAADRAAAVRWLAPRLPKLAPQDILLAAGAQAALLAVLSSLAAGGQAVCCDRLCYPGLKSLAAQLGLRLIGLPADDDGPDPASLAFACRDFAPKALCLTPTLHNPTTRTISERRRRQLLEVAQSHGLPIIEDDAYGALPDAPPPPLAALAPGAVFHIAGLAKSLSGGLRLAYVTAPDSRWLSRITTAARATTLMASPLAAALASDWIESGLAQDLLGAVRAESRARQGIAAACLPAGLSEADPQGFHLWLRLPPPWTRTDFLASLRSQGIGVMAADAFTVPGEPPPEAARLSLGGPIGRDHLAQVLRSIAATLHQPPAPAGI</sequence>
<dbReference type="AlphaFoldDB" id="A0A1J5SPK6"/>
<dbReference type="GO" id="GO:0003700">
    <property type="term" value="F:DNA-binding transcription factor activity"/>
    <property type="evidence" value="ECO:0007669"/>
    <property type="project" value="InterPro"/>
</dbReference>
<organism evidence="7">
    <name type="scientific">mine drainage metagenome</name>
    <dbReference type="NCBI Taxonomy" id="410659"/>
    <lineage>
        <taxon>unclassified sequences</taxon>
        <taxon>metagenomes</taxon>
        <taxon>ecological metagenomes</taxon>
    </lineage>
</organism>
<dbReference type="CDD" id="cd07377">
    <property type="entry name" value="WHTH_GntR"/>
    <property type="match status" value="1"/>
</dbReference>
<dbReference type="GO" id="GO:0030170">
    <property type="term" value="F:pyridoxal phosphate binding"/>
    <property type="evidence" value="ECO:0007669"/>
    <property type="project" value="InterPro"/>
</dbReference>
<dbReference type="PANTHER" id="PTHR46577:SF1">
    <property type="entry name" value="HTH-TYPE TRANSCRIPTIONAL REGULATORY PROTEIN GABR"/>
    <property type="match status" value="1"/>
</dbReference>
<dbReference type="InterPro" id="IPR036390">
    <property type="entry name" value="WH_DNA-bd_sf"/>
</dbReference>
<dbReference type="GO" id="GO:0047536">
    <property type="term" value="F:2-aminoadipate transaminase activity"/>
    <property type="evidence" value="ECO:0007669"/>
    <property type="project" value="UniProtKB-EC"/>
</dbReference>
<dbReference type="InterPro" id="IPR036388">
    <property type="entry name" value="WH-like_DNA-bd_sf"/>
</dbReference>
<proteinExistence type="inferred from homology"/>
<evidence type="ECO:0000313" key="7">
    <source>
        <dbReference type="EMBL" id="OIR09907.1"/>
    </source>
</evidence>
<dbReference type="InterPro" id="IPR051446">
    <property type="entry name" value="HTH_trans_reg/aminotransferase"/>
</dbReference>
<dbReference type="InterPro" id="IPR015424">
    <property type="entry name" value="PyrdxlP-dep_Trfase"/>
</dbReference>
<gene>
    <name evidence="7" type="primary">lysN_4</name>
    <name evidence="7" type="ORF">GALL_78280</name>
</gene>
<keyword evidence="7" id="KW-0032">Aminotransferase</keyword>
<accession>A0A1J5SPK6</accession>
<dbReference type="Pfam" id="PF00392">
    <property type="entry name" value="GntR"/>
    <property type="match status" value="1"/>
</dbReference>
<dbReference type="CDD" id="cd00609">
    <property type="entry name" value="AAT_like"/>
    <property type="match status" value="1"/>
</dbReference>
<keyword evidence="7" id="KW-0808">Transferase</keyword>
<dbReference type="PROSITE" id="PS50949">
    <property type="entry name" value="HTH_GNTR"/>
    <property type="match status" value="1"/>
</dbReference>
<evidence type="ECO:0000256" key="1">
    <source>
        <dbReference type="ARBA" id="ARBA00005384"/>
    </source>
</evidence>
<dbReference type="PANTHER" id="PTHR46577">
    <property type="entry name" value="HTH-TYPE TRANSCRIPTIONAL REGULATORY PROTEIN GABR"/>
    <property type="match status" value="1"/>
</dbReference>
<evidence type="ECO:0000259" key="6">
    <source>
        <dbReference type="PROSITE" id="PS50949"/>
    </source>
</evidence>
<dbReference type="GO" id="GO:0003677">
    <property type="term" value="F:DNA binding"/>
    <property type="evidence" value="ECO:0007669"/>
    <property type="project" value="UniProtKB-KW"/>
</dbReference>
<feature type="domain" description="HTH gntR-type" evidence="6">
    <location>
        <begin position="18"/>
        <end position="86"/>
    </location>
</feature>
<evidence type="ECO:0000256" key="4">
    <source>
        <dbReference type="ARBA" id="ARBA00023125"/>
    </source>
</evidence>
<keyword evidence="4" id="KW-0238">DNA-binding</keyword>
<dbReference type="InterPro" id="IPR015421">
    <property type="entry name" value="PyrdxlP-dep_Trfase_major"/>
</dbReference>
<keyword evidence="2" id="KW-0663">Pyridoxal phosphate</keyword>
<dbReference type="EC" id="2.6.1.39" evidence="7"/>